<dbReference type="CDD" id="cd01748">
    <property type="entry name" value="GATase1_IGP_Synthase"/>
    <property type="match status" value="1"/>
</dbReference>
<dbReference type="OrthoDB" id="9807137at2"/>
<feature type="active site" evidence="12 13">
    <location>
        <position position="181"/>
    </location>
</feature>
<keyword evidence="8 12" id="KW-0368">Histidine biosynthesis</keyword>
<dbReference type="UniPathway" id="UPA00031">
    <property type="reaction ID" value="UER00010"/>
</dbReference>
<dbReference type="Proteomes" id="UP000245380">
    <property type="component" value="Unassembled WGS sequence"/>
</dbReference>
<evidence type="ECO:0000256" key="4">
    <source>
        <dbReference type="ARBA" id="ARBA00022490"/>
    </source>
</evidence>
<dbReference type="GO" id="GO:0005737">
    <property type="term" value="C:cytoplasm"/>
    <property type="evidence" value="ECO:0007669"/>
    <property type="project" value="UniProtKB-SubCell"/>
</dbReference>
<accession>A0A2U3D8M6</accession>
<feature type="domain" description="Glutamine amidotransferase" evidence="14">
    <location>
        <begin position="4"/>
        <end position="197"/>
    </location>
</feature>
<evidence type="ECO:0000256" key="13">
    <source>
        <dbReference type="PIRSR" id="PIRSR000495-1"/>
    </source>
</evidence>
<dbReference type="SUPFAM" id="SSF52317">
    <property type="entry name" value="Class I glutamine amidotransferase-like"/>
    <property type="match status" value="1"/>
</dbReference>
<evidence type="ECO:0000256" key="2">
    <source>
        <dbReference type="ARBA" id="ARBA00005091"/>
    </source>
</evidence>
<comment type="caution">
    <text evidence="15">The sequence shown here is derived from an EMBL/GenBank/DDBJ whole genome shotgun (WGS) entry which is preliminary data.</text>
</comment>
<evidence type="ECO:0000256" key="11">
    <source>
        <dbReference type="ARBA" id="ARBA00049534"/>
    </source>
</evidence>
<proteinExistence type="inferred from homology"/>
<dbReference type="GO" id="GO:0016829">
    <property type="term" value="F:lyase activity"/>
    <property type="evidence" value="ECO:0007669"/>
    <property type="project" value="UniProtKB-KW"/>
</dbReference>
<keyword evidence="7 12" id="KW-0315">Glutamine amidotransferase</keyword>
<keyword evidence="6 12" id="KW-0378">Hydrolase</keyword>
<evidence type="ECO:0000313" key="16">
    <source>
        <dbReference type="Proteomes" id="UP000245380"/>
    </source>
</evidence>
<dbReference type="NCBIfam" id="TIGR01855">
    <property type="entry name" value="IMP_synth_hisH"/>
    <property type="match status" value="1"/>
</dbReference>
<comment type="subunit">
    <text evidence="3 12">Heterodimer of HisH and HisF.</text>
</comment>
<dbReference type="AlphaFoldDB" id="A0A2U3D8M6"/>
<feature type="active site" description="Nucleophile" evidence="12 13">
    <location>
        <position position="79"/>
    </location>
</feature>
<gene>
    <name evidence="12" type="primary">hisH</name>
    <name evidence="15" type="ORF">BM613_07520</name>
</gene>
<dbReference type="PROSITE" id="PS51273">
    <property type="entry name" value="GATASE_TYPE_1"/>
    <property type="match status" value="1"/>
</dbReference>
<dbReference type="PANTHER" id="PTHR42701">
    <property type="entry name" value="IMIDAZOLE GLYCEROL PHOSPHATE SYNTHASE SUBUNIT HISH"/>
    <property type="match status" value="1"/>
</dbReference>
<evidence type="ECO:0000256" key="1">
    <source>
        <dbReference type="ARBA" id="ARBA00004496"/>
    </source>
</evidence>
<reference evidence="15 16" key="1">
    <citation type="submission" date="2016-11" db="EMBL/GenBank/DDBJ databases">
        <title>Comparative genomics of Acidibacillus ferroxidans species.</title>
        <authorList>
            <person name="Oliveira G."/>
            <person name="Nunes G."/>
            <person name="Oliveira R."/>
            <person name="Araujo F."/>
            <person name="Salim A."/>
            <person name="Scholte L."/>
            <person name="Morais D."/>
            <person name="Nancucheo I."/>
            <person name="Johnson D.B."/>
            <person name="Grail B."/>
            <person name="Bittencourt J."/>
            <person name="Valadares R."/>
        </authorList>
    </citation>
    <scope>NUCLEOTIDE SEQUENCE [LARGE SCALE GENOMIC DNA]</scope>
    <source>
        <strain evidence="15 16">Y002</strain>
    </source>
</reference>
<organism evidence="15 16">
    <name type="scientific">Sulfoacidibacillus thermotolerans</name>
    <name type="common">Acidibacillus sulfuroxidans</name>
    <dbReference type="NCBI Taxonomy" id="1765684"/>
    <lineage>
        <taxon>Bacteria</taxon>
        <taxon>Bacillati</taxon>
        <taxon>Bacillota</taxon>
        <taxon>Bacilli</taxon>
        <taxon>Bacillales</taxon>
        <taxon>Alicyclobacillaceae</taxon>
        <taxon>Sulfoacidibacillus</taxon>
    </lineage>
</organism>
<keyword evidence="16" id="KW-1185">Reference proteome</keyword>
<comment type="subcellular location">
    <subcellularLocation>
        <location evidence="1 12">Cytoplasm</location>
    </subcellularLocation>
</comment>
<keyword evidence="5 12" id="KW-0028">Amino-acid biosynthesis</keyword>
<evidence type="ECO:0000256" key="7">
    <source>
        <dbReference type="ARBA" id="ARBA00022962"/>
    </source>
</evidence>
<keyword evidence="9 12" id="KW-0456">Lyase</keyword>
<keyword evidence="4 12" id="KW-0963">Cytoplasm</keyword>
<dbReference type="EC" id="3.5.1.2" evidence="12"/>
<dbReference type="PANTHER" id="PTHR42701:SF1">
    <property type="entry name" value="IMIDAZOLE GLYCEROL PHOSPHATE SYNTHASE SUBUNIT HISH"/>
    <property type="match status" value="1"/>
</dbReference>
<evidence type="ECO:0000256" key="6">
    <source>
        <dbReference type="ARBA" id="ARBA00022801"/>
    </source>
</evidence>
<dbReference type="GO" id="GO:0000105">
    <property type="term" value="P:L-histidine biosynthetic process"/>
    <property type="evidence" value="ECO:0007669"/>
    <property type="project" value="UniProtKB-UniRule"/>
</dbReference>
<dbReference type="HAMAP" id="MF_00278">
    <property type="entry name" value="HisH"/>
    <property type="match status" value="1"/>
</dbReference>
<dbReference type="EC" id="4.3.2.10" evidence="12"/>
<dbReference type="InterPro" id="IPR029062">
    <property type="entry name" value="Class_I_gatase-like"/>
</dbReference>
<feature type="active site" evidence="12 13">
    <location>
        <position position="183"/>
    </location>
</feature>
<evidence type="ECO:0000256" key="3">
    <source>
        <dbReference type="ARBA" id="ARBA00011152"/>
    </source>
</evidence>
<dbReference type="PROSITE" id="PS51274">
    <property type="entry name" value="GATASE_COBBQ"/>
    <property type="match status" value="1"/>
</dbReference>
<dbReference type="Gene3D" id="3.40.50.880">
    <property type="match status" value="1"/>
</dbReference>
<comment type="function">
    <text evidence="12">IGPS catalyzes the conversion of PRFAR and glutamine to IGP, AICAR and glutamate. The HisH subunit catalyzes the hydrolysis of glutamine to glutamate and ammonia as part of the synthesis of IGP and AICAR. The resulting ammonia molecule is channeled to the active site of HisF.</text>
</comment>
<evidence type="ECO:0000259" key="14">
    <source>
        <dbReference type="Pfam" id="PF00117"/>
    </source>
</evidence>
<comment type="catalytic activity">
    <reaction evidence="10 12">
        <text>5-[(5-phospho-1-deoxy-D-ribulos-1-ylimino)methylamino]-1-(5-phospho-beta-D-ribosyl)imidazole-4-carboxamide + L-glutamine = D-erythro-1-(imidazol-4-yl)glycerol 3-phosphate + 5-amino-1-(5-phospho-beta-D-ribosyl)imidazole-4-carboxamide + L-glutamate + H(+)</text>
        <dbReference type="Rhea" id="RHEA:24793"/>
        <dbReference type="ChEBI" id="CHEBI:15378"/>
        <dbReference type="ChEBI" id="CHEBI:29985"/>
        <dbReference type="ChEBI" id="CHEBI:58278"/>
        <dbReference type="ChEBI" id="CHEBI:58359"/>
        <dbReference type="ChEBI" id="CHEBI:58475"/>
        <dbReference type="ChEBI" id="CHEBI:58525"/>
        <dbReference type="EC" id="4.3.2.10"/>
    </reaction>
</comment>
<comment type="pathway">
    <text evidence="2 12">Amino-acid biosynthesis; L-histidine biosynthesis; L-histidine from 5-phospho-alpha-D-ribose 1-diphosphate: step 5/9.</text>
</comment>
<evidence type="ECO:0000256" key="9">
    <source>
        <dbReference type="ARBA" id="ARBA00023239"/>
    </source>
</evidence>
<dbReference type="GO" id="GO:0000107">
    <property type="term" value="F:imidazoleglycerol-phosphate synthase activity"/>
    <property type="evidence" value="ECO:0007669"/>
    <property type="project" value="UniProtKB-UniRule"/>
</dbReference>
<name>A0A2U3D8M6_SULT2</name>
<dbReference type="EMBL" id="MPDK01000010">
    <property type="protein sequence ID" value="PWI57633.1"/>
    <property type="molecule type" value="Genomic_DNA"/>
</dbReference>
<evidence type="ECO:0000256" key="8">
    <source>
        <dbReference type="ARBA" id="ARBA00023102"/>
    </source>
</evidence>
<protein>
    <recommendedName>
        <fullName evidence="12">Imidazole glycerol phosphate synthase subunit HisH</fullName>
        <ecNumber evidence="12">4.3.2.10</ecNumber>
    </recommendedName>
    <alternativeName>
        <fullName evidence="12">IGP synthase glutaminase subunit</fullName>
        <ecNumber evidence="12">3.5.1.2</ecNumber>
    </alternativeName>
    <alternativeName>
        <fullName evidence="12">IGP synthase subunit HisH</fullName>
    </alternativeName>
    <alternativeName>
        <fullName evidence="12">ImGP synthase subunit HisH</fullName>
        <shortName evidence="12">IGPS subunit HisH</shortName>
    </alternativeName>
</protein>
<evidence type="ECO:0000256" key="5">
    <source>
        <dbReference type="ARBA" id="ARBA00022605"/>
    </source>
</evidence>
<dbReference type="Pfam" id="PF00117">
    <property type="entry name" value="GATase"/>
    <property type="match status" value="1"/>
</dbReference>
<sequence length="206" mass="23126">MIAIVDYGLGNLRSVENAFHYLQVPVYTTSDASEMERADGVILPGVGAFGDAMEQLHRRDLVKPLQQYARSGKPLLGICLGMQLLFEVSDEHGEHEGLGLLAGRVTRMQGDYKIPHVGWNQLQLHAQHPLVTHIQTGDYVYFVHSYYVVPQNKEMMIATADYHQAVPAIVASQQVYGMQFHPERSSKIGLQLLRNFAQSVALHMKR</sequence>
<dbReference type="InterPro" id="IPR017926">
    <property type="entry name" value="GATASE"/>
</dbReference>
<dbReference type="RefSeq" id="WP_109430570.1">
    <property type="nucleotide sequence ID" value="NZ_MPDK01000010.1"/>
</dbReference>
<comment type="catalytic activity">
    <reaction evidence="11 12">
        <text>L-glutamine + H2O = L-glutamate + NH4(+)</text>
        <dbReference type="Rhea" id="RHEA:15889"/>
        <dbReference type="ChEBI" id="CHEBI:15377"/>
        <dbReference type="ChEBI" id="CHEBI:28938"/>
        <dbReference type="ChEBI" id="CHEBI:29985"/>
        <dbReference type="ChEBI" id="CHEBI:58359"/>
        <dbReference type="EC" id="3.5.1.2"/>
    </reaction>
</comment>
<dbReference type="PIRSF" id="PIRSF000495">
    <property type="entry name" value="Amidotransf_hisH"/>
    <property type="match status" value="1"/>
</dbReference>
<dbReference type="GO" id="GO:0004359">
    <property type="term" value="F:glutaminase activity"/>
    <property type="evidence" value="ECO:0007669"/>
    <property type="project" value="UniProtKB-EC"/>
</dbReference>
<evidence type="ECO:0000256" key="10">
    <source>
        <dbReference type="ARBA" id="ARBA00047838"/>
    </source>
</evidence>
<evidence type="ECO:0000313" key="15">
    <source>
        <dbReference type="EMBL" id="PWI57633.1"/>
    </source>
</evidence>
<dbReference type="FunFam" id="3.40.50.880:FF:000009">
    <property type="entry name" value="Imidazole glycerol phosphate synthase subunit HisH"/>
    <property type="match status" value="1"/>
</dbReference>
<evidence type="ECO:0000256" key="12">
    <source>
        <dbReference type="HAMAP-Rule" id="MF_00278"/>
    </source>
</evidence>
<dbReference type="InterPro" id="IPR010139">
    <property type="entry name" value="Imidazole-glycPsynth_HisH"/>
</dbReference>